<dbReference type="NCBIfam" id="TIGR03445">
    <property type="entry name" value="mycothiol_MshB"/>
    <property type="match status" value="1"/>
</dbReference>
<feature type="transmembrane region" description="Helical" evidence="6">
    <location>
        <begin position="361"/>
        <end position="378"/>
    </location>
</feature>
<keyword evidence="2 4" id="KW-0378">Hydrolase</keyword>
<feature type="compositionally biased region" description="Basic residues" evidence="5">
    <location>
        <begin position="228"/>
        <end position="237"/>
    </location>
</feature>
<keyword evidence="6" id="KW-1133">Transmembrane helix</keyword>
<dbReference type="Proteomes" id="UP001324287">
    <property type="component" value="Chromosome"/>
</dbReference>
<feature type="region of interest" description="Disordered" evidence="5">
    <location>
        <begin position="201"/>
        <end position="291"/>
    </location>
</feature>
<feature type="transmembrane region" description="Helical" evidence="6">
    <location>
        <begin position="305"/>
        <end position="327"/>
    </location>
</feature>
<reference evidence="7 8" key="1">
    <citation type="submission" date="2023-12" db="EMBL/GenBank/DDBJ databases">
        <title>Blastococcus brunescens sp. nov., an actonobacterium isolated from sandstone collected in sahara desert.</title>
        <authorList>
            <person name="Gtari M."/>
            <person name="Ghodhbane F."/>
        </authorList>
    </citation>
    <scope>NUCLEOTIDE SEQUENCE [LARGE SCALE GENOMIC DNA]</scope>
    <source>
        <strain evidence="7 8">BMG 8361</strain>
    </source>
</reference>
<dbReference type="HAMAP" id="MF_01696">
    <property type="entry name" value="MshB"/>
    <property type="match status" value="1"/>
</dbReference>
<evidence type="ECO:0000313" key="8">
    <source>
        <dbReference type="Proteomes" id="UP001324287"/>
    </source>
</evidence>
<evidence type="ECO:0000256" key="2">
    <source>
        <dbReference type="ARBA" id="ARBA00022801"/>
    </source>
</evidence>
<dbReference type="PANTHER" id="PTHR12993:SF26">
    <property type="entry name" value="1D-MYO-INOSITOL 2-ACETAMIDO-2-DEOXY-ALPHA-D-GLUCOPYRANOSIDE DEACETYLASE"/>
    <property type="match status" value="1"/>
</dbReference>
<comment type="similarity">
    <text evidence="4">Belongs to the MshB deacetylase family.</text>
</comment>
<dbReference type="EC" id="3.5.1.103" evidence="4"/>
<dbReference type="InterPro" id="IPR024078">
    <property type="entry name" value="LmbE-like_dom_sf"/>
</dbReference>
<sequence length="396" mass="42269">MTPSRRMLLVHAHPDDETINNGATMARYVAEGAQVTLLTCTLGEEGEILVPELAQLAADQADQLGGYRIWELRAAMDALGVTDIRFLGGPGRYRDSGMMGVPANTHPRAFWNADLDEAVAHAVAVVREARPQVVVTYDENGGYGHPDHIQAHRVAMGAVAAAADPAYRPDLGQAWAVAKVYWCCVPRSVLQQGIDAMAAFGDEASSRSHQRRRHPLRGAGRPRDGGRRRPVLRRPQGRGHAVPPDPDLGGRPLLRPVQQPGSRGAGRRVLPAGPGRARTGRARYRGLGGRPVRGSPRMTTVVERLGWAAAAVVVPAWLALVEVFWLPLRVGGLLVPLSIAAAVLGNLLLPAAALHLSGSRLVALLPPAVWLVVAIGAMNRRPEGDLVMTGGAPKAR</sequence>
<evidence type="ECO:0000256" key="3">
    <source>
        <dbReference type="ARBA" id="ARBA00022833"/>
    </source>
</evidence>
<feature type="binding site" evidence="4">
    <location>
        <position position="148"/>
    </location>
    <ligand>
        <name>Zn(2+)</name>
        <dbReference type="ChEBI" id="CHEBI:29105"/>
    </ligand>
</feature>
<gene>
    <name evidence="4 7" type="primary">mshB</name>
    <name evidence="7" type="ORF">U6N30_04085</name>
</gene>
<feature type="binding site" evidence="4">
    <location>
        <position position="13"/>
    </location>
    <ligand>
        <name>Zn(2+)</name>
        <dbReference type="ChEBI" id="CHEBI:29105"/>
    </ligand>
</feature>
<protein>
    <recommendedName>
        <fullName evidence="4">1D-myo-inositol 2-acetamido-2-deoxy-alpha-D-glucopyranoside deacetylase</fullName>
        <shortName evidence="4">GlcNAc-Ins deacetylase</shortName>
        <ecNumber evidence="4">3.5.1.103</ecNumber>
    </recommendedName>
    <alternativeName>
        <fullName evidence="4">N-acetyl-1-D-myo-inositol-2-amino-2-deoxy-alpha-D-glucopyranoside deacetylase</fullName>
    </alternativeName>
</protein>
<comment type="cofactor">
    <cofactor evidence="4">
        <name>Zn(2+)</name>
        <dbReference type="ChEBI" id="CHEBI:29105"/>
    </cofactor>
    <text evidence="4">Binds 1 zinc ion per subunit.</text>
</comment>
<dbReference type="PANTHER" id="PTHR12993">
    <property type="entry name" value="N-ACETYLGLUCOSAMINYL-PHOSPHATIDYLINOSITOL DE-N-ACETYLASE-RELATED"/>
    <property type="match status" value="1"/>
</dbReference>
<keyword evidence="6" id="KW-0812">Transmembrane</keyword>
<dbReference type="EMBL" id="CP141261">
    <property type="protein sequence ID" value="WRL64918.1"/>
    <property type="molecule type" value="Genomic_DNA"/>
</dbReference>
<dbReference type="Gene3D" id="3.40.50.10320">
    <property type="entry name" value="LmbE-like"/>
    <property type="match status" value="1"/>
</dbReference>
<keyword evidence="1 4" id="KW-0479">Metal-binding</keyword>
<comment type="catalytic activity">
    <reaction evidence="4">
        <text>1D-myo-inositol 2-acetamido-2-deoxy-alpha-D-glucopyranoside + H2O = 1D-myo-inositol 2-amino-2-deoxy-alpha-D-glucopyranoside + acetate</text>
        <dbReference type="Rhea" id="RHEA:26180"/>
        <dbReference type="ChEBI" id="CHEBI:15377"/>
        <dbReference type="ChEBI" id="CHEBI:30089"/>
        <dbReference type="ChEBI" id="CHEBI:52442"/>
        <dbReference type="ChEBI" id="CHEBI:58886"/>
        <dbReference type="EC" id="3.5.1.103"/>
    </reaction>
</comment>
<proteinExistence type="inferred from homology"/>
<evidence type="ECO:0000313" key="7">
    <source>
        <dbReference type="EMBL" id="WRL64918.1"/>
    </source>
</evidence>
<dbReference type="InterPro" id="IPR017810">
    <property type="entry name" value="Mycothiol_biosynthesis_MshB"/>
</dbReference>
<dbReference type="SUPFAM" id="SSF102588">
    <property type="entry name" value="LmbE-like"/>
    <property type="match status" value="1"/>
</dbReference>
<feature type="compositionally biased region" description="Low complexity" evidence="5">
    <location>
        <begin position="247"/>
        <end position="256"/>
    </location>
</feature>
<feature type="transmembrane region" description="Helical" evidence="6">
    <location>
        <begin position="333"/>
        <end position="354"/>
    </location>
</feature>
<evidence type="ECO:0000256" key="1">
    <source>
        <dbReference type="ARBA" id="ARBA00022723"/>
    </source>
</evidence>
<comment type="function">
    <text evidence="4">Catalyzes the deacetylation of 1D-myo-inositol 2-acetamido-2-deoxy-alpha-D-glucopyranoside (GlcNAc-Ins) in the mycothiol biosynthesis pathway.</text>
</comment>
<dbReference type="GO" id="GO:0035595">
    <property type="term" value="F:N-acetylglucosaminylinositol deacetylase activity"/>
    <property type="evidence" value="ECO:0007669"/>
    <property type="project" value="UniProtKB-EC"/>
</dbReference>
<feature type="binding site" evidence="4">
    <location>
        <position position="16"/>
    </location>
    <ligand>
        <name>Zn(2+)</name>
        <dbReference type="ChEBI" id="CHEBI:29105"/>
    </ligand>
</feature>
<evidence type="ECO:0000256" key="6">
    <source>
        <dbReference type="SAM" id="Phobius"/>
    </source>
</evidence>
<keyword evidence="6" id="KW-0472">Membrane</keyword>
<name>A0ABZ1B291_9ACTN</name>
<keyword evidence="3 4" id="KW-0862">Zinc</keyword>
<dbReference type="RefSeq" id="WP_324276242.1">
    <property type="nucleotide sequence ID" value="NZ_CP141261.1"/>
</dbReference>
<dbReference type="Pfam" id="PF02585">
    <property type="entry name" value="PIG-L"/>
    <property type="match status" value="1"/>
</dbReference>
<evidence type="ECO:0000256" key="5">
    <source>
        <dbReference type="SAM" id="MobiDB-lite"/>
    </source>
</evidence>
<accession>A0ABZ1B291</accession>
<evidence type="ECO:0000256" key="4">
    <source>
        <dbReference type="HAMAP-Rule" id="MF_01696"/>
    </source>
</evidence>
<dbReference type="InterPro" id="IPR003737">
    <property type="entry name" value="GlcNAc_PI_deacetylase-related"/>
</dbReference>
<keyword evidence="8" id="KW-1185">Reference proteome</keyword>
<organism evidence="7 8">
    <name type="scientific">Blastococcus brunescens</name>
    <dbReference type="NCBI Taxonomy" id="1564165"/>
    <lineage>
        <taxon>Bacteria</taxon>
        <taxon>Bacillati</taxon>
        <taxon>Actinomycetota</taxon>
        <taxon>Actinomycetes</taxon>
        <taxon>Geodermatophilales</taxon>
        <taxon>Geodermatophilaceae</taxon>
        <taxon>Blastococcus</taxon>
    </lineage>
</organism>